<sequence length="102" mass="11519">MTKLKGMTGLNRRSQRKTEAEEQPKKAEKITTVATRRNVTTGTSPIPMRLSDNDKAELNLWLEELSAHTGKKITSAKLLRGLIKMRAQVNEKKLIQAIYEAN</sequence>
<dbReference type="EMBL" id="PYOI01000046">
    <property type="protein sequence ID" value="PSV78214.1"/>
    <property type="molecule type" value="Genomic_DNA"/>
</dbReference>
<comment type="caution">
    <text evidence="2">The sequence shown here is derived from an EMBL/GenBank/DDBJ whole genome shotgun (WGS) entry which is preliminary data.</text>
</comment>
<name>A0ABX5GAZ9_PHOLE</name>
<keyword evidence="3" id="KW-1185">Reference proteome</keyword>
<evidence type="ECO:0000313" key="2">
    <source>
        <dbReference type="EMBL" id="PSV78214.1"/>
    </source>
</evidence>
<feature type="compositionally biased region" description="Basic and acidic residues" evidence="1">
    <location>
        <begin position="16"/>
        <end position="28"/>
    </location>
</feature>
<proteinExistence type="predicted"/>
<reference evidence="2 3" key="1">
    <citation type="submission" date="2018-01" db="EMBL/GenBank/DDBJ databases">
        <title>Whole genome sequencing of Histamine producing bacteria.</title>
        <authorList>
            <person name="Butler K."/>
        </authorList>
    </citation>
    <scope>NUCLEOTIDE SEQUENCE [LARGE SCALE GENOMIC DNA]</scope>
    <source>
        <strain evidence="2 3">ATCC 25521</strain>
    </source>
</reference>
<feature type="region of interest" description="Disordered" evidence="1">
    <location>
        <begin position="1"/>
        <end position="28"/>
    </location>
</feature>
<evidence type="ECO:0000256" key="1">
    <source>
        <dbReference type="SAM" id="MobiDB-lite"/>
    </source>
</evidence>
<protein>
    <recommendedName>
        <fullName evidence="4">DUF3486 domain-containing protein</fullName>
    </recommendedName>
</protein>
<dbReference type="RefSeq" id="WP_045066101.1">
    <property type="nucleotide sequence ID" value="NZ_JZSK01000057.1"/>
</dbReference>
<organism evidence="2 3">
    <name type="scientific">Photobacterium leiognathi</name>
    <dbReference type="NCBI Taxonomy" id="553611"/>
    <lineage>
        <taxon>Bacteria</taxon>
        <taxon>Pseudomonadati</taxon>
        <taxon>Pseudomonadota</taxon>
        <taxon>Gammaproteobacteria</taxon>
        <taxon>Vibrionales</taxon>
        <taxon>Vibrionaceae</taxon>
        <taxon>Photobacterium</taxon>
    </lineage>
</organism>
<dbReference type="Proteomes" id="UP000241566">
    <property type="component" value="Unassembled WGS sequence"/>
</dbReference>
<gene>
    <name evidence="2" type="ORF">CTM94_19600</name>
</gene>
<evidence type="ECO:0000313" key="3">
    <source>
        <dbReference type="Proteomes" id="UP000241566"/>
    </source>
</evidence>
<evidence type="ECO:0008006" key="4">
    <source>
        <dbReference type="Google" id="ProtNLM"/>
    </source>
</evidence>
<accession>A0ABX5GAZ9</accession>